<evidence type="ECO:0000256" key="4">
    <source>
        <dbReference type="ARBA" id="ARBA00022839"/>
    </source>
</evidence>
<reference evidence="10 11" key="1">
    <citation type="submission" date="2023-03" db="EMBL/GenBank/DDBJ databases">
        <title>NovoSphingobium album sp. nov. isolated from polycyclic aromatic hydrocarbons- and heavy-metal polluted soil.</title>
        <authorList>
            <person name="Liu Z."/>
            <person name="Wang K."/>
        </authorList>
    </citation>
    <scope>NUCLEOTIDE SEQUENCE [LARGE SCALE GENOMIC DNA]</scope>
    <source>
        <strain evidence="10 11">H3SJ31-1</strain>
    </source>
</reference>
<dbReference type="CDD" id="cd04489">
    <property type="entry name" value="ExoVII_LU_OBF"/>
    <property type="match status" value="1"/>
</dbReference>
<comment type="subunit">
    <text evidence="5">Heterooligomer composed of large and small subunits.</text>
</comment>
<dbReference type="PANTHER" id="PTHR30008">
    <property type="entry name" value="EXODEOXYRIBONUCLEASE 7 LARGE SUBUNIT"/>
    <property type="match status" value="1"/>
</dbReference>
<dbReference type="Proteomes" id="UP001216253">
    <property type="component" value="Unassembled WGS sequence"/>
</dbReference>
<protein>
    <recommendedName>
        <fullName evidence="5">Exodeoxyribonuclease 7 large subunit</fullName>
        <ecNumber evidence="5">3.1.11.6</ecNumber>
    </recommendedName>
    <alternativeName>
        <fullName evidence="5">Exodeoxyribonuclease VII large subunit</fullName>
        <shortName evidence="5">Exonuclease VII large subunit</shortName>
    </alternativeName>
</protein>
<feature type="region of interest" description="Disordered" evidence="7">
    <location>
        <begin position="468"/>
        <end position="493"/>
    </location>
</feature>
<evidence type="ECO:0000313" key="10">
    <source>
        <dbReference type="EMBL" id="MDE8651716.1"/>
    </source>
</evidence>
<comment type="caution">
    <text evidence="10">The sequence shown here is derived from an EMBL/GenBank/DDBJ whole genome shotgun (WGS) entry which is preliminary data.</text>
</comment>
<dbReference type="GO" id="GO:0008855">
    <property type="term" value="F:exodeoxyribonuclease VII activity"/>
    <property type="evidence" value="ECO:0007669"/>
    <property type="project" value="UniProtKB-EC"/>
</dbReference>
<evidence type="ECO:0000259" key="8">
    <source>
        <dbReference type="Pfam" id="PF02601"/>
    </source>
</evidence>
<dbReference type="InterPro" id="IPR020579">
    <property type="entry name" value="Exonuc_VII_lsu_C"/>
</dbReference>
<evidence type="ECO:0000256" key="2">
    <source>
        <dbReference type="ARBA" id="ARBA00022722"/>
    </source>
</evidence>
<dbReference type="NCBIfam" id="TIGR00237">
    <property type="entry name" value="xseA"/>
    <property type="match status" value="1"/>
</dbReference>
<comment type="function">
    <text evidence="5">Bidirectionally degrades single-stranded DNA into large acid-insoluble oligonucleotides, which are then degraded further into small acid-soluble oligonucleotides.</text>
</comment>
<feature type="domain" description="Exonuclease VII large subunit C-terminal" evidence="8">
    <location>
        <begin position="150"/>
        <end position="465"/>
    </location>
</feature>
<keyword evidence="3 5" id="KW-0378">Hydrolase</keyword>
<evidence type="ECO:0000256" key="5">
    <source>
        <dbReference type="HAMAP-Rule" id="MF_00378"/>
    </source>
</evidence>
<name>A0ABT5WPN3_9SPHN</name>
<keyword evidence="1 5" id="KW-0963">Cytoplasm</keyword>
<keyword evidence="11" id="KW-1185">Reference proteome</keyword>
<gene>
    <name evidence="5 10" type="primary">xseA</name>
    <name evidence="10" type="ORF">PYV00_08275</name>
</gene>
<dbReference type="Pfam" id="PF02601">
    <property type="entry name" value="Exonuc_VII_L"/>
    <property type="match status" value="1"/>
</dbReference>
<dbReference type="EC" id="3.1.11.6" evidence="5"/>
<dbReference type="RefSeq" id="WP_275227815.1">
    <property type="nucleotide sequence ID" value="NZ_JARESE010000020.1"/>
</dbReference>
<evidence type="ECO:0000256" key="1">
    <source>
        <dbReference type="ARBA" id="ARBA00022490"/>
    </source>
</evidence>
<evidence type="ECO:0000256" key="6">
    <source>
        <dbReference type="RuleBase" id="RU004355"/>
    </source>
</evidence>
<evidence type="ECO:0000256" key="3">
    <source>
        <dbReference type="ARBA" id="ARBA00022801"/>
    </source>
</evidence>
<dbReference type="PANTHER" id="PTHR30008:SF0">
    <property type="entry name" value="EXODEOXYRIBONUCLEASE 7 LARGE SUBUNIT"/>
    <property type="match status" value="1"/>
</dbReference>
<evidence type="ECO:0000259" key="9">
    <source>
        <dbReference type="Pfam" id="PF13742"/>
    </source>
</evidence>
<dbReference type="HAMAP" id="MF_00378">
    <property type="entry name" value="Exonuc_7_L"/>
    <property type="match status" value="1"/>
</dbReference>
<comment type="subcellular location">
    <subcellularLocation>
        <location evidence="5 6">Cytoplasm</location>
    </subcellularLocation>
</comment>
<dbReference type="Pfam" id="PF13742">
    <property type="entry name" value="tRNA_anti_2"/>
    <property type="match status" value="1"/>
</dbReference>
<evidence type="ECO:0000256" key="7">
    <source>
        <dbReference type="SAM" id="MobiDB-lite"/>
    </source>
</evidence>
<accession>A0ABT5WPN3</accession>
<comment type="catalytic activity">
    <reaction evidence="5 6">
        <text>Exonucleolytic cleavage in either 5'- to 3'- or 3'- to 5'-direction to yield nucleoside 5'-phosphates.</text>
        <dbReference type="EC" id="3.1.11.6"/>
    </reaction>
</comment>
<dbReference type="InterPro" id="IPR003753">
    <property type="entry name" value="Exonuc_VII_L"/>
</dbReference>
<keyword evidence="4 5" id="KW-0269">Exonuclease</keyword>
<feature type="compositionally biased region" description="Low complexity" evidence="7">
    <location>
        <begin position="474"/>
        <end position="493"/>
    </location>
</feature>
<feature type="domain" description="OB-fold nucleic acid binding" evidence="9">
    <location>
        <begin position="34"/>
        <end position="127"/>
    </location>
</feature>
<comment type="similarity">
    <text evidence="5 6">Belongs to the XseA family.</text>
</comment>
<proteinExistence type="inferred from homology"/>
<keyword evidence="2 5" id="KW-0540">Nuclease</keyword>
<evidence type="ECO:0000313" key="11">
    <source>
        <dbReference type="Proteomes" id="UP001216253"/>
    </source>
</evidence>
<sequence>MAGTLSFDDDDDDAASVSRGLVAKQAAGDNAAPLTVSEISALLKRTVEDRFGFVRLRGELSGVKRAASGHLYCALKDDKAVIDGVMWRGGAQRLAFRPEDGIEVVATGKLTTYPGRSKYQIVIESMEIAGEGALLALLEKLRARLAAEGLFAEERKRPLPFLPRVIGVVTSPTGAVIRDILHRLADRFPSRVLVWPVLVQGEGSAEQVARAVRGFSALPAGGAVPRPDLVIVARGGGSIEDLWSFNEEIVVRAIAECTIPVISAVGHETDTTLADFAADRRAPTPTAAAEMAVPVRADLLAQIDELALRQRRCALRPIALGRERLDARAQRLPRPEALLAQPAQKLDDLGERLRRGLRDRAYAQRERLQAVAGRLSLPLLRHRVERGADRLAHAGLTPALLMRRLALARDRFAPVARVLPQLDPDKPLDRGFARVTTPEGQTLTRKAMAEKEAALVLKFRDGDLPVAVSGGGTAAPRRPVRPRGTVPGQGDLF</sequence>
<dbReference type="InterPro" id="IPR025824">
    <property type="entry name" value="OB-fold_nuc-bd_dom"/>
</dbReference>
<organism evidence="10 11">
    <name type="scientific">Novosphingobium album</name>
    <name type="common">ex Liu et al. 2023</name>
    <dbReference type="NCBI Taxonomy" id="3031130"/>
    <lineage>
        <taxon>Bacteria</taxon>
        <taxon>Pseudomonadati</taxon>
        <taxon>Pseudomonadota</taxon>
        <taxon>Alphaproteobacteria</taxon>
        <taxon>Sphingomonadales</taxon>
        <taxon>Sphingomonadaceae</taxon>
        <taxon>Novosphingobium</taxon>
    </lineage>
</organism>
<dbReference type="EMBL" id="JARESE010000020">
    <property type="protein sequence ID" value="MDE8651716.1"/>
    <property type="molecule type" value="Genomic_DNA"/>
</dbReference>